<organism evidence="2 3">
    <name type="scientific">Bosea robiniae</name>
    <dbReference type="NCBI Taxonomy" id="1036780"/>
    <lineage>
        <taxon>Bacteria</taxon>
        <taxon>Pseudomonadati</taxon>
        <taxon>Pseudomonadota</taxon>
        <taxon>Alphaproteobacteria</taxon>
        <taxon>Hyphomicrobiales</taxon>
        <taxon>Boseaceae</taxon>
        <taxon>Bosea</taxon>
    </lineage>
</organism>
<evidence type="ECO:0000256" key="1">
    <source>
        <dbReference type="ARBA" id="ARBA00008903"/>
    </source>
</evidence>
<protein>
    <submittedName>
        <fullName evidence="2">Ornithine cyclodeaminase</fullName>
    </submittedName>
</protein>
<dbReference type="SUPFAM" id="SSF51735">
    <property type="entry name" value="NAD(P)-binding Rossmann-fold domains"/>
    <property type="match status" value="1"/>
</dbReference>
<dbReference type="RefSeq" id="WP_170843362.1">
    <property type="nucleotide sequence ID" value="NZ_FNBZ01000003.1"/>
</dbReference>
<dbReference type="Gene3D" id="3.40.50.720">
    <property type="entry name" value="NAD(P)-binding Rossmann-like Domain"/>
    <property type="match status" value="1"/>
</dbReference>
<dbReference type="Pfam" id="PF02423">
    <property type="entry name" value="OCD_Mu_crystall"/>
    <property type="match status" value="1"/>
</dbReference>
<dbReference type="InterPro" id="IPR003462">
    <property type="entry name" value="ODC_Mu_crystall"/>
</dbReference>
<evidence type="ECO:0000313" key="2">
    <source>
        <dbReference type="EMBL" id="SDG18187.1"/>
    </source>
</evidence>
<gene>
    <name evidence="2" type="ORF">SAMN05421844_103144</name>
</gene>
<name>A0ABY0NYW0_9HYPH</name>
<proteinExistence type="inferred from homology"/>
<dbReference type="InterPro" id="IPR023401">
    <property type="entry name" value="ODC_N"/>
</dbReference>
<reference evidence="2 3" key="1">
    <citation type="submission" date="2016-10" db="EMBL/GenBank/DDBJ databases">
        <authorList>
            <person name="Varghese N."/>
            <person name="Submissions S."/>
        </authorList>
    </citation>
    <scope>NUCLEOTIDE SEQUENCE [LARGE SCALE GENOMIC DNA]</scope>
    <source>
        <strain evidence="2 3">DSM 26672</strain>
    </source>
</reference>
<dbReference type="PANTHER" id="PTHR13812">
    <property type="entry name" value="KETIMINE REDUCTASE MU-CRYSTALLIN"/>
    <property type="match status" value="1"/>
</dbReference>
<comment type="similarity">
    <text evidence="1">Belongs to the ornithine cyclodeaminase/mu-crystallin family.</text>
</comment>
<keyword evidence="3" id="KW-1185">Reference proteome</keyword>
<dbReference type="Proteomes" id="UP000199468">
    <property type="component" value="Unassembled WGS sequence"/>
</dbReference>
<evidence type="ECO:0000313" key="3">
    <source>
        <dbReference type="Proteomes" id="UP000199468"/>
    </source>
</evidence>
<sequence length="321" mass="33699">MLDLSRAEIEAAVDLDRAFIALEEGFKAAAAGQVQMPPVGYLGFPAHNGDCHIKFGHIAGDPIFVVKIATGFYDNPAKGLPTTSGMMIALSSETGAVVAMLRDEGWLTDLRTALAGAIATRAGMRADARRIGIVGAGTQARFQIRAAAHLLREREPVFAVWARSPEKLEALRRDLEGEGITVEPMTELEALCAQSDALITVTPAATPIIRDDWIRPGTHITALGADAPGKQELDTALVALADVRIADSLEQSLDHGEFVAAAKVGLIDAGDCVELGAVLAGDVPARRSVDDITIADLTGIAVQDIAIARVVLDGIGRQGDA</sequence>
<dbReference type="EMBL" id="FNBZ01000003">
    <property type="protein sequence ID" value="SDG18187.1"/>
    <property type="molecule type" value="Genomic_DNA"/>
</dbReference>
<dbReference type="Gene3D" id="3.30.1780.10">
    <property type="entry name" value="ornithine cyclodeaminase, domain 1"/>
    <property type="match status" value="1"/>
</dbReference>
<dbReference type="InterPro" id="IPR036291">
    <property type="entry name" value="NAD(P)-bd_dom_sf"/>
</dbReference>
<dbReference type="PIRSF" id="PIRSF001439">
    <property type="entry name" value="CryM"/>
    <property type="match status" value="1"/>
</dbReference>
<accession>A0ABY0NYW0</accession>
<comment type="caution">
    <text evidence="2">The sequence shown here is derived from an EMBL/GenBank/DDBJ whole genome shotgun (WGS) entry which is preliminary data.</text>
</comment>
<dbReference type="PANTHER" id="PTHR13812:SF19">
    <property type="entry name" value="KETIMINE REDUCTASE MU-CRYSTALLIN"/>
    <property type="match status" value="1"/>
</dbReference>